<proteinExistence type="predicted"/>
<reference evidence="3" key="1">
    <citation type="submission" date="2024-03" db="EMBL/GenBank/DDBJ databases">
        <title>WGS assembly of Saponaria officinalis var. Norfolk2.</title>
        <authorList>
            <person name="Jenkins J."/>
            <person name="Shu S."/>
            <person name="Grimwood J."/>
            <person name="Barry K."/>
            <person name="Goodstein D."/>
            <person name="Schmutz J."/>
            <person name="Leebens-Mack J."/>
            <person name="Osbourn A."/>
        </authorList>
    </citation>
    <scope>NUCLEOTIDE SEQUENCE [LARGE SCALE GENOMIC DNA]</scope>
    <source>
        <strain evidence="3">JIC</strain>
    </source>
</reference>
<evidence type="ECO:0000313" key="4">
    <source>
        <dbReference type="Proteomes" id="UP001443914"/>
    </source>
</evidence>
<evidence type="ECO:0008006" key="5">
    <source>
        <dbReference type="Google" id="ProtNLM"/>
    </source>
</evidence>
<feature type="region of interest" description="Disordered" evidence="1">
    <location>
        <begin position="60"/>
        <end position="82"/>
    </location>
</feature>
<dbReference type="EMBL" id="JBDFQZ010000002">
    <property type="protein sequence ID" value="KAK9747861.1"/>
    <property type="molecule type" value="Genomic_DNA"/>
</dbReference>
<dbReference type="Proteomes" id="UP001443914">
    <property type="component" value="Unassembled WGS sequence"/>
</dbReference>
<comment type="caution">
    <text evidence="3">The sequence shown here is derived from an EMBL/GenBank/DDBJ whole genome shotgun (WGS) entry which is preliminary data.</text>
</comment>
<dbReference type="AlphaFoldDB" id="A0AAW1MR04"/>
<evidence type="ECO:0000256" key="1">
    <source>
        <dbReference type="SAM" id="MobiDB-lite"/>
    </source>
</evidence>
<sequence>MQIFYKSSRIICFSLIFIILISTSSSFSKDNDLYGGMLTKDEHGVWKFVVVQNLNRRILKSGSPFPTQPSPMRAPPHGHNRM</sequence>
<accession>A0AAW1MR04</accession>
<gene>
    <name evidence="3" type="ORF">RND81_02G019600</name>
</gene>
<name>A0AAW1MR04_SAPOF</name>
<evidence type="ECO:0000313" key="3">
    <source>
        <dbReference type="EMBL" id="KAK9747861.1"/>
    </source>
</evidence>
<organism evidence="3 4">
    <name type="scientific">Saponaria officinalis</name>
    <name type="common">Common soapwort</name>
    <name type="synonym">Lychnis saponaria</name>
    <dbReference type="NCBI Taxonomy" id="3572"/>
    <lineage>
        <taxon>Eukaryota</taxon>
        <taxon>Viridiplantae</taxon>
        <taxon>Streptophyta</taxon>
        <taxon>Embryophyta</taxon>
        <taxon>Tracheophyta</taxon>
        <taxon>Spermatophyta</taxon>
        <taxon>Magnoliopsida</taxon>
        <taxon>eudicotyledons</taxon>
        <taxon>Gunneridae</taxon>
        <taxon>Pentapetalae</taxon>
        <taxon>Caryophyllales</taxon>
        <taxon>Caryophyllaceae</taxon>
        <taxon>Caryophylleae</taxon>
        <taxon>Saponaria</taxon>
    </lineage>
</organism>
<evidence type="ECO:0000256" key="2">
    <source>
        <dbReference type="SAM" id="SignalP"/>
    </source>
</evidence>
<keyword evidence="2" id="KW-0732">Signal</keyword>
<keyword evidence="4" id="KW-1185">Reference proteome</keyword>
<feature type="chain" id="PRO_5043957220" description="Transmembrane protein" evidence="2">
    <location>
        <begin position="27"/>
        <end position="82"/>
    </location>
</feature>
<protein>
    <recommendedName>
        <fullName evidence="5">Transmembrane protein</fullName>
    </recommendedName>
</protein>
<feature type="signal peptide" evidence="2">
    <location>
        <begin position="1"/>
        <end position="26"/>
    </location>
</feature>